<evidence type="ECO:0008006" key="5">
    <source>
        <dbReference type="Google" id="ProtNLM"/>
    </source>
</evidence>
<proteinExistence type="inferred from homology"/>
<organism evidence="3 4">
    <name type="scientific">Hymenoscyphus fraxineus</name>
    <dbReference type="NCBI Taxonomy" id="746836"/>
    <lineage>
        <taxon>Eukaryota</taxon>
        <taxon>Fungi</taxon>
        <taxon>Dikarya</taxon>
        <taxon>Ascomycota</taxon>
        <taxon>Pezizomycotina</taxon>
        <taxon>Leotiomycetes</taxon>
        <taxon>Helotiales</taxon>
        <taxon>Helotiaceae</taxon>
        <taxon>Hymenoscyphus</taxon>
    </lineage>
</organism>
<dbReference type="GO" id="GO:0016491">
    <property type="term" value="F:oxidoreductase activity"/>
    <property type="evidence" value="ECO:0007669"/>
    <property type="project" value="TreeGrafter"/>
</dbReference>
<dbReference type="InterPro" id="IPR036291">
    <property type="entry name" value="NAD(P)-bd_dom_sf"/>
</dbReference>
<dbReference type="PANTHER" id="PTHR43544:SF36">
    <property type="entry name" value="CHAIN OXIDOREDUCTASE (CSGA), PUTATIVE (AFU_ORTHOLOGUE AFUA_4G00910)-RELATED"/>
    <property type="match status" value="1"/>
</dbReference>
<dbReference type="OrthoDB" id="5296at2759"/>
<gene>
    <name evidence="3" type="ORF">HYFRA_00008121</name>
</gene>
<dbReference type="PANTHER" id="PTHR43544">
    <property type="entry name" value="SHORT-CHAIN DEHYDROGENASE/REDUCTASE"/>
    <property type="match status" value="1"/>
</dbReference>
<evidence type="ECO:0000256" key="1">
    <source>
        <dbReference type="ARBA" id="ARBA00006484"/>
    </source>
</evidence>
<keyword evidence="4" id="KW-1185">Reference proteome</keyword>
<dbReference type="PRINTS" id="PR00080">
    <property type="entry name" value="SDRFAMILY"/>
</dbReference>
<evidence type="ECO:0000313" key="3">
    <source>
        <dbReference type="EMBL" id="CAG8960404.1"/>
    </source>
</evidence>
<dbReference type="CDD" id="cd05325">
    <property type="entry name" value="carb_red_sniffer_like_SDR_c"/>
    <property type="match status" value="1"/>
</dbReference>
<dbReference type="AlphaFoldDB" id="A0A9N9L6L0"/>
<dbReference type="Pfam" id="PF00106">
    <property type="entry name" value="adh_short"/>
    <property type="match status" value="1"/>
</dbReference>
<sequence length="252" mass="26954">MATYLITGASRGLGFEMVKALLQKPTSEVSTIFATIRGNPSPALQEVIDQSQGRVVTVKLEVSDDASITAAANDVKEKLGGRGLDVLINNAAIASMTPTPLTEAKTLENAFKVNVDAVHKITVAFLPLLREGTKKTVLNVSSIVGSITHTKKFMISPDHGYRISKAALNCLTSIFACELEDEGFTFVAVSPGWCQTDQGGPYADLDAKTGAKAVIEVLDRDTKLNGKFVNIKVAGWENASGLHQYNGADIEW</sequence>
<dbReference type="Gene3D" id="3.40.50.720">
    <property type="entry name" value="NAD(P)-binding Rossmann-like Domain"/>
    <property type="match status" value="1"/>
</dbReference>
<dbReference type="InterPro" id="IPR051468">
    <property type="entry name" value="Fungal_SecMetab_SDRs"/>
</dbReference>
<dbReference type="Proteomes" id="UP000696280">
    <property type="component" value="Unassembled WGS sequence"/>
</dbReference>
<comment type="caution">
    <text evidence="3">The sequence shown here is derived from an EMBL/GenBank/DDBJ whole genome shotgun (WGS) entry which is preliminary data.</text>
</comment>
<accession>A0A9N9L6L0</accession>
<dbReference type="InterPro" id="IPR002347">
    <property type="entry name" value="SDR_fam"/>
</dbReference>
<comment type="similarity">
    <text evidence="1 2">Belongs to the short-chain dehydrogenases/reductases (SDR) family.</text>
</comment>
<evidence type="ECO:0000313" key="4">
    <source>
        <dbReference type="Proteomes" id="UP000696280"/>
    </source>
</evidence>
<evidence type="ECO:0000256" key="2">
    <source>
        <dbReference type="RuleBase" id="RU000363"/>
    </source>
</evidence>
<dbReference type="GO" id="GO:0005737">
    <property type="term" value="C:cytoplasm"/>
    <property type="evidence" value="ECO:0007669"/>
    <property type="project" value="TreeGrafter"/>
</dbReference>
<dbReference type="SUPFAM" id="SSF51735">
    <property type="entry name" value="NAD(P)-binding Rossmann-fold domains"/>
    <property type="match status" value="1"/>
</dbReference>
<reference evidence="3" key="1">
    <citation type="submission" date="2021-07" db="EMBL/GenBank/DDBJ databases">
        <authorList>
            <person name="Durling M."/>
        </authorList>
    </citation>
    <scope>NUCLEOTIDE SEQUENCE</scope>
</reference>
<protein>
    <recommendedName>
        <fullName evidence="5">Short chain oxidoreductase</fullName>
    </recommendedName>
</protein>
<dbReference type="EMBL" id="CAJVRL010000099">
    <property type="protein sequence ID" value="CAG8960404.1"/>
    <property type="molecule type" value="Genomic_DNA"/>
</dbReference>
<name>A0A9N9L6L0_9HELO</name>
<dbReference type="PRINTS" id="PR00081">
    <property type="entry name" value="GDHRDH"/>
</dbReference>